<dbReference type="Proteomes" id="UP000479710">
    <property type="component" value="Unassembled WGS sequence"/>
</dbReference>
<gene>
    <name evidence="1" type="ORF">E2562_032871</name>
</gene>
<protein>
    <submittedName>
        <fullName evidence="1">Uncharacterized protein</fullName>
    </submittedName>
</protein>
<proteinExistence type="predicted"/>
<dbReference type="EMBL" id="SPHZ02000012">
    <property type="protein sequence ID" value="KAF0889817.1"/>
    <property type="molecule type" value="Genomic_DNA"/>
</dbReference>
<reference evidence="1 2" key="1">
    <citation type="submission" date="2019-11" db="EMBL/GenBank/DDBJ databases">
        <title>Whole genome sequence of Oryza granulata.</title>
        <authorList>
            <person name="Li W."/>
        </authorList>
    </citation>
    <scope>NUCLEOTIDE SEQUENCE [LARGE SCALE GENOMIC DNA]</scope>
    <source>
        <strain evidence="2">cv. Menghai</strain>
        <tissue evidence="1">Leaf</tissue>
    </source>
</reference>
<name>A0A6G1BPX3_9ORYZ</name>
<evidence type="ECO:0000313" key="1">
    <source>
        <dbReference type="EMBL" id="KAF0889817.1"/>
    </source>
</evidence>
<evidence type="ECO:0000313" key="2">
    <source>
        <dbReference type="Proteomes" id="UP000479710"/>
    </source>
</evidence>
<organism evidence="1 2">
    <name type="scientific">Oryza meyeriana var. granulata</name>
    <dbReference type="NCBI Taxonomy" id="110450"/>
    <lineage>
        <taxon>Eukaryota</taxon>
        <taxon>Viridiplantae</taxon>
        <taxon>Streptophyta</taxon>
        <taxon>Embryophyta</taxon>
        <taxon>Tracheophyta</taxon>
        <taxon>Spermatophyta</taxon>
        <taxon>Magnoliopsida</taxon>
        <taxon>Liliopsida</taxon>
        <taxon>Poales</taxon>
        <taxon>Poaceae</taxon>
        <taxon>BOP clade</taxon>
        <taxon>Oryzoideae</taxon>
        <taxon>Oryzeae</taxon>
        <taxon>Oryzinae</taxon>
        <taxon>Oryza</taxon>
        <taxon>Oryza meyeriana</taxon>
    </lineage>
</organism>
<keyword evidence="2" id="KW-1185">Reference proteome</keyword>
<accession>A0A6G1BPX3</accession>
<comment type="caution">
    <text evidence="1">The sequence shown here is derived from an EMBL/GenBank/DDBJ whole genome shotgun (WGS) entry which is preliminary data.</text>
</comment>
<sequence length="64" mass="6878">MDTRAALARAIHEPLPLVGPFFCLYLAWENGSGIPLALPVSTGVPVVVPFRNHGGYNLVAKLHL</sequence>
<dbReference type="AlphaFoldDB" id="A0A6G1BPX3"/>
<feature type="non-terminal residue" evidence="1">
    <location>
        <position position="64"/>
    </location>
</feature>